<dbReference type="InterPro" id="IPR036641">
    <property type="entry name" value="HPT_dom_sf"/>
</dbReference>
<dbReference type="AlphaFoldDB" id="A0AAQ3N8C1"/>
<gene>
    <name evidence="3" type="ORF">V8G54_025238</name>
</gene>
<keyword evidence="1 2" id="KW-0902">Two-component regulatory system</keyword>
<evidence type="ECO:0000313" key="3">
    <source>
        <dbReference type="EMBL" id="WVZ04432.1"/>
    </source>
</evidence>
<comment type="domain">
    <text evidence="2">Histidine-containing phosphotransfer domain (HPt) contains an active histidine that mediates the phosphotransfer.</text>
</comment>
<keyword evidence="4" id="KW-1185">Reference proteome</keyword>
<dbReference type="PANTHER" id="PTHR28242:SF40">
    <property type="entry name" value="HISTIDINE-CONTAINING PHOSPHOTRANSFER PROTEIN"/>
    <property type="match status" value="1"/>
</dbReference>
<proteinExistence type="predicted"/>
<dbReference type="PANTHER" id="PTHR28242">
    <property type="entry name" value="PHOSPHORELAY INTERMEDIATE PROTEIN YPD1"/>
    <property type="match status" value="1"/>
</dbReference>
<dbReference type="SUPFAM" id="SSF47226">
    <property type="entry name" value="Histidine-containing phosphotransfer domain, HPT domain"/>
    <property type="match status" value="1"/>
</dbReference>
<comment type="function">
    <text evidence="2">Functions as a two-component phosphorelay mediators between cytokinin sensor histidine kinases and response regulators (B-type ARRs). Plays an important role in propagating cytokinin signal transduction.</text>
</comment>
<dbReference type="Proteomes" id="UP001374535">
    <property type="component" value="Chromosome 7"/>
</dbReference>
<protein>
    <recommendedName>
        <fullName evidence="2">Histidine-containing phosphotransfer protein</fullName>
    </recommendedName>
</protein>
<dbReference type="GO" id="GO:0009736">
    <property type="term" value="P:cytokinin-activated signaling pathway"/>
    <property type="evidence" value="ECO:0007669"/>
    <property type="project" value="UniProtKB-KW"/>
</dbReference>
<reference evidence="3 4" key="1">
    <citation type="journal article" date="2023" name="Life. Sci Alliance">
        <title>Evolutionary insights into 3D genome organization and epigenetic landscape of Vigna mungo.</title>
        <authorList>
            <person name="Junaid A."/>
            <person name="Singh B."/>
            <person name="Bhatia S."/>
        </authorList>
    </citation>
    <scope>NUCLEOTIDE SEQUENCE [LARGE SCALE GENOMIC DNA]</scope>
    <source>
        <strain evidence="3">Urdbean</strain>
    </source>
</reference>
<evidence type="ECO:0000256" key="1">
    <source>
        <dbReference type="ARBA" id="ARBA00023012"/>
    </source>
</evidence>
<dbReference type="GO" id="GO:0005634">
    <property type="term" value="C:nucleus"/>
    <property type="evidence" value="ECO:0007669"/>
    <property type="project" value="UniProtKB-SubCell"/>
</dbReference>
<sequence>MSIDALKFQTHNFIRSMLDDGLVNEQFVYHETARLHPLRRDALVRAVTTYCLSSKGLFSAITNQLEQQQVDFERVTDLARGLYARSSSIGAERVKHACAELIQASERKDKDNCSLSLYWTKNRFSCLRDKFETLVKVHQYHFSFGFRDGLNAMERSILDLENAQICLYCSPAVTRVSRENGAGNYIDISILNLGGTIAK</sequence>
<dbReference type="EMBL" id="CP144694">
    <property type="protein sequence ID" value="WVZ04432.1"/>
    <property type="molecule type" value="Genomic_DNA"/>
</dbReference>
<accession>A0AAQ3N8C1</accession>
<dbReference type="InterPro" id="IPR045871">
    <property type="entry name" value="AHP1-5/YPD1"/>
</dbReference>
<organism evidence="3 4">
    <name type="scientific">Vigna mungo</name>
    <name type="common">Black gram</name>
    <name type="synonym">Phaseolus mungo</name>
    <dbReference type="NCBI Taxonomy" id="3915"/>
    <lineage>
        <taxon>Eukaryota</taxon>
        <taxon>Viridiplantae</taxon>
        <taxon>Streptophyta</taxon>
        <taxon>Embryophyta</taxon>
        <taxon>Tracheophyta</taxon>
        <taxon>Spermatophyta</taxon>
        <taxon>Magnoliopsida</taxon>
        <taxon>eudicotyledons</taxon>
        <taxon>Gunneridae</taxon>
        <taxon>Pentapetalae</taxon>
        <taxon>rosids</taxon>
        <taxon>fabids</taxon>
        <taxon>Fabales</taxon>
        <taxon>Fabaceae</taxon>
        <taxon>Papilionoideae</taxon>
        <taxon>50 kb inversion clade</taxon>
        <taxon>NPAAA clade</taxon>
        <taxon>indigoferoid/millettioid clade</taxon>
        <taxon>Phaseoleae</taxon>
        <taxon>Vigna</taxon>
    </lineage>
</organism>
<comment type="subcellular location">
    <subcellularLocation>
        <location evidence="2">Cytoplasm</location>
        <location evidence="2">Cytosol</location>
    </subcellularLocation>
    <subcellularLocation>
        <location evidence="2">Nucleus</location>
    </subcellularLocation>
</comment>
<keyword evidence="2" id="KW-0932">Cytokinin signaling pathway</keyword>
<dbReference type="GO" id="GO:0043424">
    <property type="term" value="F:protein histidine kinase binding"/>
    <property type="evidence" value="ECO:0007669"/>
    <property type="project" value="UniProtKB-UniRule"/>
</dbReference>
<name>A0AAQ3N8C1_VIGMU</name>
<dbReference type="Gene3D" id="1.20.120.160">
    <property type="entry name" value="HPT domain"/>
    <property type="match status" value="1"/>
</dbReference>
<dbReference type="GO" id="GO:0000160">
    <property type="term" value="P:phosphorelay signal transduction system"/>
    <property type="evidence" value="ECO:0007669"/>
    <property type="project" value="UniProtKB-UniRule"/>
</dbReference>
<dbReference type="GO" id="GO:0009927">
    <property type="term" value="F:histidine phosphotransfer kinase activity"/>
    <property type="evidence" value="ECO:0007669"/>
    <property type="project" value="UniProtKB-UniRule"/>
</dbReference>
<dbReference type="GO" id="GO:0005829">
    <property type="term" value="C:cytosol"/>
    <property type="evidence" value="ECO:0007669"/>
    <property type="project" value="UniProtKB-SubCell"/>
</dbReference>
<evidence type="ECO:0000256" key="2">
    <source>
        <dbReference type="RuleBase" id="RU369004"/>
    </source>
</evidence>
<evidence type="ECO:0000313" key="4">
    <source>
        <dbReference type="Proteomes" id="UP001374535"/>
    </source>
</evidence>